<reference evidence="2 3" key="1">
    <citation type="journal article" date="2024" name="G3 (Bethesda)">
        <title>Genome assembly of Hibiscus sabdariffa L. provides insights into metabolisms of medicinal natural products.</title>
        <authorList>
            <person name="Kim T."/>
        </authorList>
    </citation>
    <scope>NUCLEOTIDE SEQUENCE [LARGE SCALE GENOMIC DNA]</scope>
    <source>
        <strain evidence="2">TK-2024</strain>
        <tissue evidence="2">Old leaves</tissue>
    </source>
</reference>
<organism evidence="2 3">
    <name type="scientific">Hibiscus sabdariffa</name>
    <name type="common">roselle</name>
    <dbReference type="NCBI Taxonomy" id="183260"/>
    <lineage>
        <taxon>Eukaryota</taxon>
        <taxon>Viridiplantae</taxon>
        <taxon>Streptophyta</taxon>
        <taxon>Embryophyta</taxon>
        <taxon>Tracheophyta</taxon>
        <taxon>Spermatophyta</taxon>
        <taxon>Magnoliopsida</taxon>
        <taxon>eudicotyledons</taxon>
        <taxon>Gunneridae</taxon>
        <taxon>Pentapetalae</taxon>
        <taxon>rosids</taxon>
        <taxon>malvids</taxon>
        <taxon>Malvales</taxon>
        <taxon>Malvaceae</taxon>
        <taxon>Malvoideae</taxon>
        <taxon>Hibiscus</taxon>
    </lineage>
</organism>
<feature type="compositionally biased region" description="Low complexity" evidence="1">
    <location>
        <begin position="120"/>
        <end position="138"/>
    </location>
</feature>
<proteinExistence type="predicted"/>
<accession>A0ABR2G0C5</accession>
<feature type="region of interest" description="Disordered" evidence="1">
    <location>
        <begin position="116"/>
        <end position="143"/>
    </location>
</feature>
<name>A0ABR2G0C5_9ROSI</name>
<dbReference type="Proteomes" id="UP001472677">
    <property type="component" value="Unassembled WGS sequence"/>
</dbReference>
<keyword evidence="3" id="KW-1185">Reference proteome</keyword>
<protein>
    <submittedName>
        <fullName evidence="2">Uncharacterized protein</fullName>
    </submittedName>
</protein>
<dbReference type="EMBL" id="JBBPBM010000004">
    <property type="protein sequence ID" value="KAK8589975.1"/>
    <property type="molecule type" value="Genomic_DNA"/>
</dbReference>
<comment type="caution">
    <text evidence="2">The sequence shown here is derived from an EMBL/GenBank/DDBJ whole genome shotgun (WGS) entry which is preliminary data.</text>
</comment>
<gene>
    <name evidence="2" type="ORF">V6N12_024362</name>
</gene>
<evidence type="ECO:0000313" key="2">
    <source>
        <dbReference type="EMBL" id="KAK8589975.1"/>
    </source>
</evidence>
<sequence length="221" mass="23812">MDMGITHVIQSDFREVVVDDDDQTVTAKLSYATAVAGKDVVFTDTRSRRFKRLDGVVPRSLESAKAVAGTRFSVLNELDGEVRDRFEGELASGGYPHATGIRNGSHSTIVIIEDSGVGNGHSKASGKTGGSKKSQGAGVRKGLSVKKKTEFRFPSPHVLSEWVQSVPNSSDSRAANLQRCPTVIDPGETVDKVMEGMDHRPLTNAESVVMSVDKENVALRQ</sequence>
<evidence type="ECO:0000256" key="1">
    <source>
        <dbReference type="SAM" id="MobiDB-lite"/>
    </source>
</evidence>
<evidence type="ECO:0000313" key="3">
    <source>
        <dbReference type="Proteomes" id="UP001472677"/>
    </source>
</evidence>